<dbReference type="PROSITE" id="PS51319">
    <property type="entry name" value="TFIIS_N"/>
    <property type="match status" value="1"/>
</dbReference>
<dbReference type="InterPro" id="IPR035441">
    <property type="entry name" value="TFIIS/LEDGF_dom_sf"/>
</dbReference>
<dbReference type="Pfam" id="PF08711">
    <property type="entry name" value="Med26"/>
    <property type="match status" value="1"/>
</dbReference>
<keyword evidence="1" id="KW-0539">Nucleus</keyword>
<dbReference type="EMBL" id="HACA01016611">
    <property type="protein sequence ID" value="CDW33972.1"/>
    <property type="molecule type" value="Transcribed_RNA"/>
</dbReference>
<dbReference type="GO" id="GO:0003746">
    <property type="term" value="F:translation elongation factor activity"/>
    <property type="evidence" value="ECO:0007669"/>
    <property type="project" value="UniProtKB-KW"/>
</dbReference>
<dbReference type="OrthoDB" id="44867at2759"/>
<evidence type="ECO:0000259" key="2">
    <source>
        <dbReference type="PROSITE" id="PS51319"/>
    </source>
</evidence>
<proteinExistence type="predicted"/>
<sequence>MTANNLRKTSKEKEVVTMAKSLIKTWKKCQRKTLKRRVKRALNAKFNSLSKSLPSKMNIATTDDVRLQCHEMLTLKYVRSGLPDGICNSPEDSQIFSTSNPLLPSARIKFDHMFLICRI</sequence>
<name>A0A0K2U7T0_LEPSM</name>
<dbReference type="GO" id="GO:0005634">
    <property type="term" value="C:nucleus"/>
    <property type="evidence" value="ECO:0007669"/>
    <property type="project" value="UniProtKB-SubCell"/>
</dbReference>
<dbReference type="SUPFAM" id="SSF47676">
    <property type="entry name" value="Conserved domain common to transcription factors TFIIS, elongin A, CRSP70"/>
    <property type="match status" value="1"/>
</dbReference>
<evidence type="ECO:0000313" key="3">
    <source>
        <dbReference type="EMBL" id="CDW33972.1"/>
    </source>
</evidence>
<dbReference type="InterPro" id="IPR017923">
    <property type="entry name" value="TFIIS_N"/>
</dbReference>
<keyword evidence="3" id="KW-0648">Protein biosynthesis</keyword>
<keyword evidence="3" id="KW-0251">Elongation factor</keyword>
<organism evidence="3">
    <name type="scientific">Lepeophtheirus salmonis</name>
    <name type="common">Salmon louse</name>
    <name type="synonym">Caligus salmonis</name>
    <dbReference type="NCBI Taxonomy" id="72036"/>
    <lineage>
        <taxon>Eukaryota</taxon>
        <taxon>Metazoa</taxon>
        <taxon>Ecdysozoa</taxon>
        <taxon>Arthropoda</taxon>
        <taxon>Crustacea</taxon>
        <taxon>Multicrustacea</taxon>
        <taxon>Hexanauplia</taxon>
        <taxon>Copepoda</taxon>
        <taxon>Siphonostomatoida</taxon>
        <taxon>Caligidae</taxon>
        <taxon>Lepeophtheirus</taxon>
    </lineage>
</organism>
<dbReference type="Gene3D" id="1.20.930.10">
    <property type="entry name" value="Conserved domain common to transcription factors TFIIS, elongin A, CRSP70"/>
    <property type="match status" value="1"/>
</dbReference>
<dbReference type="AlphaFoldDB" id="A0A0K2U7T0"/>
<evidence type="ECO:0000256" key="1">
    <source>
        <dbReference type="PROSITE-ProRule" id="PRU00649"/>
    </source>
</evidence>
<protein>
    <submittedName>
        <fullName evidence="3">Transcription elongation factor SIIlike [Metaseiulus occidentalis]</fullName>
    </submittedName>
</protein>
<comment type="subcellular location">
    <subcellularLocation>
        <location evidence="1">Nucleus</location>
    </subcellularLocation>
</comment>
<feature type="domain" description="TFIIS N-terminal" evidence="2">
    <location>
        <begin position="1"/>
        <end position="33"/>
    </location>
</feature>
<reference evidence="3" key="1">
    <citation type="submission" date="2014-05" db="EMBL/GenBank/DDBJ databases">
        <authorList>
            <person name="Chronopoulou M."/>
        </authorList>
    </citation>
    <scope>NUCLEOTIDE SEQUENCE</scope>
    <source>
        <tissue evidence="3">Whole organism</tissue>
    </source>
</reference>
<accession>A0A0K2U7T0</accession>